<keyword evidence="7 11" id="KW-0665">Pyrimidine biosynthesis</keyword>
<dbReference type="Pfam" id="PF10418">
    <property type="entry name" value="DHODB_Fe-S_bind"/>
    <property type="match status" value="1"/>
</dbReference>
<dbReference type="GO" id="GO:0046872">
    <property type="term" value="F:metal ion binding"/>
    <property type="evidence" value="ECO:0007669"/>
    <property type="project" value="UniProtKB-KW"/>
</dbReference>
<dbReference type="CDD" id="cd06218">
    <property type="entry name" value="DHOD_e_trans"/>
    <property type="match status" value="1"/>
</dbReference>
<dbReference type="RefSeq" id="WP_044039042.1">
    <property type="nucleotide sequence ID" value="NZ_HG917868.1"/>
</dbReference>
<dbReference type="InterPro" id="IPR012165">
    <property type="entry name" value="Cyt_c3_hydrogenase_gsu"/>
</dbReference>
<evidence type="ECO:0000256" key="4">
    <source>
        <dbReference type="ARBA" id="ARBA00022714"/>
    </source>
</evidence>
<feature type="binding site" evidence="12">
    <location>
        <begin position="48"/>
        <end position="51"/>
    </location>
    <ligand>
        <name>FAD</name>
        <dbReference type="ChEBI" id="CHEBI:57692"/>
    </ligand>
</feature>
<dbReference type="GO" id="GO:0044205">
    <property type="term" value="P:'de novo' UMP biosynthetic process"/>
    <property type="evidence" value="ECO:0007669"/>
    <property type="project" value="UniProtKB-UniRule"/>
</dbReference>
<dbReference type="PANTHER" id="PTHR43513:SF3">
    <property type="entry name" value="DIHYDROOROTATE DEHYDROGENASE B (NAD(+)), ELECTRON TRANSFER SUBUNIT-RELATED"/>
    <property type="match status" value="1"/>
</dbReference>
<evidence type="ECO:0000256" key="11">
    <source>
        <dbReference type="HAMAP-Rule" id="MF_01211"/>
    </source>
</evidence>
<comment type="cofactor">
    <cofactor evidence="11">
        <name>[2Fe-2S] cluster</name>
        <dbReference type="ChEBI" id="CHEBI:190135"/>
    </cofactor>
    <text evidence="11">Binds 1 [2Fe-2S] cluster per subunit.</text>
</comment>
<dbReference type="GO" id="GO:0050660">
    <property type="term" value="F:flavin adenine dinucleotide binding"/>
    <property type="evidence" value="ECO:0007669"/>
    <property type="project" value="InterPro"/>
</dbReference>
<feature type="binding site" evidence="11 13">
    <location>
        <position position="216"/>
    </location>
    <ligand>
        <name>[2Fe-2S] cluster</name>
        <dbReference type="ChEBI" id="CHEBI:190135"/>
    </ligand>
</feature>
<evidence type="ECO:0000256" key="1">
    <source>
        <dbReference type="ARBA" id="ARBA00006422"/>
    </source>
</evidence>
<dbReference type="Gene3D" id="2.40.30.10">
    <property type="entry name" value="Translation factors"/>
    <property type="match status" value="1"/>
</dbReference>
<dbReference type="Gene3D" id="2.10.240.10">
    <property type="entry name" value="Dihydroorotate dehydrogenase, electron transfer subunit"/>
    <property type="match status" value="1"/>
</dbReference>
<keyword evidence="6 11" id="KW-0274">FAD</keyword>
<dbReference type="InterPro" id="IPR050353">
    <property type="entry name" value="PyrK_electron_transfer"/>
</dbReference>
<evidence type="ECO:0000313" key="15">
    <source>
        <dbReference type="EMBL" id="CDM69324.1"/>
    </source>
</evidence>
<keyword evidence="8 11" id="KW-0249">Electron transport</keyword>
<dbReference type="Proteomes" id="UP000019426">
    <property type="component" value="Chromosome M2/40_rep1"/>
</dbReference>
<dbReference type="Gene3D" id="3.40.50.80">
    <property type="entry name" value="Nucleotide-binding domain of ferredoxin-NADP reductase (FNR) module"/>
    <property type="match status" value="1"/>
</dbReference>
<feature type="binding site" evidence="11 13">
    <location>
        <position position="211"/>
    </location>
    <ligand>
        <name>[2Fe-2S] cluster</name>
        <dbReference type="ChEBI" id="CHEBI:190135"/>
    </ligand>
</feature>
<keyword evidence="2 11" id="KW-0813">Transport</keyword>
<dbReference type="STRING" id="1216932.CM240_2167"/>
<keyword evidence="16" id="KW-1185">Reference proteome</keyword>
<feature type="binding site" evidence="11 13">
    <location>
        <position position="231"/>
    </location>
    <ligand>
        <name>[2Fe-2S] cluster</name>
        <dbReference type="ChEBI" id="CHEBI:190135"/>
    </ligand>
</feature>
<comment type="subunit">
    <text evidence="11">Heterotetramer of 2 PyrK and 2 PyrD type B subunits.</text>
</comment>
<dbReference type="InterPro" id="IPR019480">
    <property type="entry name" value="Dihydroorotate_DH_Fe-S-bd"/>
</dbReference>
<keyword evidence="3 11" id="KW-0285">Flavoprotein</keyword>
<dbReference type="GO" id="GO:0051537">
    <property type="term" value="F:2 iron, 2 sulfur cluster binding"/>
    <property type="evidence" value="ECO:0007669"/>
    <property type="project" value="UniProtKB-KW"/>
</dbReference>
<organism evidence="15 16">
    <name type="scientific">Clostridium bornimense</name>
    <dbReference type="NCBI Taxonomy" id="1216932"/>
    <lineage>
        <taxon>Bacteria</taxon>
        <taxon>Bacillati</taxon>
        <taxon>Bacillota</taxon>
        <taxon>Clostridia</taxon>
        <taxon>Eubacteriales</taxon>
        <taxon>Clostridiaceae</taxon>
        <taxon>Clostridium</taxon>
    </lineage>
</organism>
<sequence length="243" mass="26882">MDTGYYEILENSKVAEGIFKMVVKGDFNCKAGQFYMLKKDNSSVLLPRAISINDVTEEGITFLYHVAGKGTEEFSYMRPKERIQLTGPLGNGFNLEELKGKKVGIVTGGIGIAPMLYVSKKIEGASKVDFFAGFRDEVYYIDEIKKYVNEVKVSTESGSQGHKGFVTEIFNPEDYDVILCCGPEVMMRAVMAICKEKNTKIYVSLENKMACGVGGCLVCTCKTKEGNKRTCKDGPVFLGEELV</sequence>
<comment type="cofactor">
    <cofactor evidence="13">
        <name>[2Fe-2S] cluster</name>
        <dbReference type="ChEBI" id="CHEBI:190135"/>
    </cofactor>
    <text evidence="13">Binds 1 [2Fe-2S] cluster per subunit.</text>
</comment>
<evidence type="ECO:0000256" key="8">
    <source>
        <dbReference type="ARBA" id="ARBA00022982"/>
    </source>
</evidence>
<dbReference type="NCBIfam" id="NF000798">
    <property type="entry name" value="PRK00054.1-3"/>
    <property type="match status" value="1"/>
</dbReference>
<evidence type="ECO:0000256" key="13">
    <source>
        <dbReference type="PIRSR" id="PIRSR006816-2"/>
    </source>
</evidence>
<comment type="similarity">
    <text evidence="1 11">Belongs to the PyrK family.</text>
</comment>
<evidence type="ECO:0000256" key="12">
    <source>
        <dbReference type="PIRSR" id="PIRSR006816-1"/>
    </source>
</evidence>
<dbReference type="OrthoDB" id="9789468at2"/>
<dbReference type="EMBL" id="HG917868">
    <property type="protein sequence ID" value="CDM69324.1"/>
    <property type="molecule type" value="Genomic_DNA"/>
</dbReference>
<dbReference type="GO" id="GO:0009055">
    <property type="term" value="F:electron transfer activity"/>
    <property type="evidence" value="ECO:0007669"/>
    <property type="project" value="UniProtKB-UniRule"/>
</dbReference>
<evidence type="ECO:0000256" key="5">
    <source>
        <dbReference type="ARBA" id="ARBA00022723"/>
    </source>
</evidence>
<reference evidence="15 16" key="1">
    <citation type="submission" date="2013-11" db="EMBL/GenBank/DDBJ databases">
        <title>Complete genome sequence of Clostridum sp. M2/40.</title>
        <authorList>
            <person name="Wibberg D."/>
            <person name="Puehler A."/>
            <person name="Schlueter A."/>
        </authorList>
    </citation>
    <scope>NUCLEOTIDE SEQUENCE [LARGE SCALE GENOMIC DNA]</scope>
    <source>
        <strain evidence="16">M2/40</strain>
    </source>
</reference>
<feature type="domain" description="FAD-binding FR-type" evidence="14">
    <location>
        <begin position="1"/>
        <end position="95"/>
    </location>
</feature>
<evidence type="ECO:0000256" key="9">
    <source>
        <dbReference type="ARBA" id="ARBA00023004"/>
    </source>
</evidence>
<name>W6S0D8_9CLOT</name>
<evidence type="ECO:0000256" key="2">
    <source>
        <dbReference type="ARBA" id="ARBA00022448"/>
    </source>
</evidence>
<dbReference type="HOGENOM" id="CLU_003827_1_2_9"/>
<dbReference type="SUPFAM" id="SSF52343">
    <property type="entry name" value="Ferredoxin reductase-like, C-terminal NADP-linked domain"/>
    <property type="match status" value="1"/>
</dbReference>
<dbReference type="SUPFAM" id="SSF63380">
    <property type="entry name" value="Riboflavin synthase domain-like"/>
    <property type="match status" value="1"/>
</dbReference>
<keyword evidence="10 11" id="KW-0411">Iron-sulfur</keyword>
<dbReference type="eggNOG" id="COG0543">
    <property type="taxonomic scope" value="Bacteria"/>
</dbReference>
<comment type="cofactor">
    <cofactor evidence="11 12">
        <name>FAD</name>
        <dbReference type="ChEBI" id="CHEBI:57692"/>
    </cofactor>
    <text evidence="11 12">Binds 1 FAD per subunit.</text>
</comment>
<dbReference type="InterPro" id="IPR037117">
    <property type="entry name" value="Dihydroorotate_DH_ele_sf"/>
</dbReference>
<dbReference type="GO" id="GO:0016491">
    <property type="term" value="F:oxidoreductase activity"/>
    <property type="evidence" value="ECO:0007669"/>
    <property type="project" value="InterPro"/>
</dbReference>
<evidence type="ECO:0000256" key="10">
    <source>
        <dbReference type="ARBA" id="ARBA00023014"/>
    </source>
</evidence>
<dbReference type="HAMAP" id="MF_01211">
    <property type="entry name" value="DHODB_Fe_S_bind"/>
    <property type="match status" value="1"/>
</dbReference>
<protein>
    <recommendedName>
        <fullName evidence="11">Dihydroorotate dehydrogenase B (NAD(+)), electron transfer subunit</fullName>
    </recommendedName>
    <alternativeName>
        <fullName evidence="11">Dihydroorotate oxidase B, electron transfer subunit</fullName>
    </alternativeName>
</protein>
<dbReference type="PATRIC" id="fig|1216932.3.peg.2167"/>
<evidence type="ECO:0000256" key="7">
    <source>
        <dbReference type="ARBA" id="ARBA00022975"/>
    </source>
</evidence>
<keyword evidence="4 11" id="KW-0001">2Fe-2S</keyword>
<dbReference type="InterPro" id="IPR023455">
    <property type="entry name" value="Dihydroorotate_DHASE_ETsu"/>
</dbReference>
<evidence type="ECO:0000256" key="3">
    <source>
        <dbReference type="ARBA" id="ARBA00022630"/>
    </source>
</evidence>
<dbReference type="InterPro" id="IPR017927">
    <property type="entry name" value="FAD-bd_FR_type"/>
</dbReference>
<keyword evidence="9 11" id="KW-0408">Iron</keyword>
<feature type="binding site" evidence="11 13">
    <location>
        <position position="219"/>
    </location>
    <ligand>
        <name>[2Fe-2S] cluster</name>
        <dbReference type="ChEBI" id="CHEBI:190135"/>
    </ligand>
</feature>
<dbReference type="PIRSF" id="PIRSF006816">
    <property type="entry name" value="Cyc3_hyd_g"/>
    <property type="match status" value="1"/>
</dbReference>
<dbReference type="AlphaFoldDB" id="W6S0D8"/>
<feature type="binding site" evidence="11 12">
    <location>
        <begin position="70"/>
        <end position="71"/>
    </location>
    <ligand>
        <name>FAD</name>
        <dbReference type="ChEBI" id="CHEBI:57692"/>
    </ligand>
</feature>
<dbReference type="PANTHER" id="PTHR43513">
    <property type="entry name" value="DIHYDROOROTATE DEHYDROGENASE B (NAD(+)), ELECTRON TRANSFER SUBUNIT"/>
    <property type="match status" value="1"/>
</dbReference>
<comment type="caution">
    <text evidence="11">Lacks conserved residue(s) required for the propagation of feature annotation.</text>
</comment>
<dbReference type="KEGG" id="clt:CM240_2167"/>
<dbReference type="InterPro" id="IPR039261">
    <property type="entry name" value="FNR_nucleotide-bd"/>
</dbReference>
<gene>
    <name evidence="11 15" type="primary">pyrK</name>
    <name evidence="15" type="ORF">CM240_2167</name>
</gene>
<dbReference type="PROSITE" id="PS51384">
    <property type="entry name" value="FAD_FR"/>
    <property type="match status" value="1"/>
</dbReference>
<evidence type="ECO:0000259" key="14">
    <source>
        <dbReference type="PROSITE" id="PS51384"/>
    </source>
</evidence>
<comment type="pathway">
    <text evidence="11">Pyrimidine metabolism; UMP biosynthesis via de novo pathway; orotate from (S)-dihydroorotate (NAD(+) route): step 1/1.</text>
</comment>
<accession>W6S0D8</accession>
<evidence type="ECO:0000256" key="6">
    <source>
        <dbReference type="ARBA" id="ARBA00022827"/>
    </source>
</evidence>
<dbReference type="UniPathway" id="UPA00070">
    <property type="reaction ID" value="UER00945"/>
</dbReference>
<proteinExistence type="inferred from homology"/>
<comment type="function">
    <text evidence="11">Responsible for channeling the electrons from the oxidation of dihydroorotate from the FMN redox center in the PyrD type B subunit to the ultimate electron acceptor NAD(+).</text>
</comment>
<keyword evidence="5 11" id="KW-0479">Metal-binding</keyword>
<evidence type="ECO:0000313" key="16">
    <source>
        <dbReference type="Proteomes" id="UP000019426"/>
    </source>
</evidence>
<dbReference type="InterPro" id="IPR017938">
    <property type="entry name" value="Riboflavin_synthase-like_b-brl"/>
</dbReference>